<dbReference type="GO" id="GO:0008289">
    <property type="term" value="F:lipid binding"/>
    <property type="evidence" value="ECO:0007669"/>
    <property type="project" value="UniProtKB-KW"/>
</dbReference>
<dbReference type="PANTHER" id="PTHR33434">
    <property type="entry name" value="DEGV DOMAIN-CONTAINING PROTEIN DR_1986-RELATED"/>
    <property type="match status" value="1"/>
</dbReference>
<dbReference type="PROSITE" id="PS51482">
    <property type="entry name" value="DEGV"/>
    <property type="match status" value="1"/>
</dbReference>
<name>A0A6J7DP51_9ZZZZ</name>
<accession>A0A6J7DP51</accession>
<dbReference type="AlphaFoldDB" id="A0A6J7DP51"/>
<dbReference type="InterPro" id="IPR050270">
    <property type="entry name" value="DegV_domain_contain"/>
</dbReference>
<reference evidence="3" key="1">
    <citation type="submission" date="2020-05" db="EMBL/GenBank/DDBJ databases">
        <authorList>
            <person name="Chiriac C."/>
            <person name="Salcher M."/>
            <person name="Ghai R."/>
            <person name="Kavagutti S V."/>
        </authorList>
    </citation>
    <scope>NUCLEOTIDE SEQUENCE</scope>
</reference>
<organism evidence="3">
    <name type="scientific">freshwater metagenome</name>
    <dbReference type="NCBI Taxonomy" id="449393"/>
    <lineage>
        <taxon>unclassified sequences</taxon>
        <taxon>metagenomes</taxon>
        <taxon>ecological metagenomes</taxon>
    </lineage>
</organism>
<dbReference type="EMBL" id="CAFBLT010000001">
    <property type="protein sequence ID" value="CAB4872732.1"/>
    <property type="molecule type" value="Genomic_DNA"/>
</dbReference>
<dbReference type="SUPFAM" id="SSF82549">
    <property type="entry name" value="DAK1/DegV-like"/>
    <property type="match status" value="1"/>
</dbReference>
<evidence type="ECO:0000256" key="1">
    <source>
        <dbReference type="ARBA" id="ARBA00023121"/>
    </source>
</evidence>
<evidence type="ECO:0000313" key="2">
    <source>
        <dbReference type="EMBL" id="CAB4817198.1"/>
    </source>
</evidence>
<dbReference type="Gene3D" id="3.30.1180.10">
    <property type="match status" value="1"/>
</dbReference>
<dbReference type="Pfam" id="PF02645">
    <property type="entry name" value="DegV"/>
    <property type="match status" value="1"/>
</dbReference>
<gene>
    <name evidence="2" type="ORF">UFOPK3164_00156</name>
    <name evidence="3" type="ORF">UFOPK3427_00913</name>
    <name evidence="4" type="ORF">UFOPK4112_00172</name>
</gene>
<evidence type="ECO:0000313" key="3">
    <source>
        <dbReference type="EMBL" id="CAB4872732.1"/>
    </source>
</evidence>
<dbReference type="InterPro" id="IPR043168">
    <property type="entry name" value="DegV_C"/>
</dbReference>
<dbReference type="Gene3D" id="3.40.50.10170">
    <property type="match status" value="1"/>
</dbReference>
<dbReference type="EMBL" id="CAFBPM010000001">
    <property type="protein sequence ID" value="CAB5008433.1"/>
    <property type="molecule type" value="Genomic_DNA"/>
</dbReference>
<keyword evidence="1" id="KW-0446">Lipid-binding</keyword>
<evidence type="ECO:0000313" key="4">
    <source>
        <dbReference type="EMBL" id="CAB5008433.1"/>
    </source>
</evidence>
<dbReference type="EMBL" id="CAFABE010000004">
    <property type="protein sequence ID" value="CAB4817198.1"/>
    <property type="molecule type" value="Genomic_DNA"/>
</dbReference>
<protein>
    <submittedName>
        <fullName evidence="3">Unannotated protein</fullName>
    </submittedName>
</protein>
<dbReference type="NCBIfam" id="TIGR00762">
    <property type="entry name" value="DegV"/>
    <property type="match status" value="1"/>
</dbReference>
<proteinExistence type="predicted"/>
<dbReference type="InterPro" id="IPR003797">
    <property type="entry name" value="DegV"/>
</dbReference>
<sequence>MPGIVIVTDSSSDLPIDEAERLGIIVVPLSIRFGAEEYVDRADLSPAEFWAKCKGSSTLPETAAPSPGAFQAAFEEARSAGASGVICITISSELSATYQSALTAAKAMVSFPVTVVDSQLVTLPLGLLALDAAEAAAKGATMDNVVDEIHSTQKRIDVVFTLNTLEHLKKGGRIGSAQALLGSVLSIKPILTLKDGKVEEEGRQRTRAKSMEHLARLATEAAPFERLAVVHGDAEDVSVLIDRLSGLESDVPLIVGDIGPVVGTHGGPGVVGVSWIRRA</sequence>
<dbReference type="PANTHER" id="PTHR33434:SF2">
    <property type="entry name" value="FATTY ACID-BINDING PROTEIN TM_1468"/>
    <property type="match status" value="1"/>
</dbReference>